<feature type="transmembrane region" description="Helical" evidence="7">
    <location>
        <begin position="325"/>
        <end position="345"/>
    </location>
</feature>
<comment type="caution">
    <text evidence="9">The sequence shown here is derived from an EMBL/GenBank/DDBJ whole genome shotgun (WGS) entry which is preliminary data.</text>
</comment>
<feature type="transmembrane region" description="Helical" evidence="7">
    <location>
        <begin position="47"/>
        <end position="69"/>
    </location>
</feature>
<organism evidence="9 10">
    <name type="scientific">Facklamia hominis</name>
    <dbReference type="NCBI Taxonomy" id="178214"/>
    <lineage>
        <taxon>Bacteria</taxon>
        <taxon>Bacillati</taxon>
        <taxon>Bacillota</taxon>
        <taxon>Bacilli</taxon>
        <taxon>Lactobacillales</taxon>
        <taxon>Aerococcaceae</taxon>
        <taxon>Facklamia</taxon>
    </lineage>
</organism>
<feature type="transmembrane region" description="Helical" evidence="7">
    <location>
        <begin position="172"/>
        <end position="192"/>
    </location>
</feature>
<dbReference type="PANTHER" id="PTHR10283">
    <property type="entry name" value="SOLUTE CARRIER FAMILY 13 MEMBER"/>
    <property type="match status" value="1"/>
</dbReference>
<proteinExistence type="inferred from homology"/>
<dbReference type="Proteomes" id="UP001229251">
    <property type="component" value="Unassembled WGS sequence"/>
</dbReference>
<comment type="subcellular location">
    <subcellularLocation>
        <location evidence="1">Membrane</location>
        <topology evidence="1">Multi-pass membrane protein</topology>
    </subcellularLocation>
</comment>
<keyword evidence="3" id="KW-0813">Transport</keyword>
<protein>
    <submittedName>
        <fullName evidence="9">SLC13 family permease</fullName>
    </submittedName>
</protein>
<evidence type="ECO:0000256" key="7">
    <source>
        <dbReference type="SAM" id="Phobius"/>
    </source>
</evidence>
<dbReference type="AlphaFoldDB" id="A0AAJ1Q610"/>
<feature type="domain" description="Citrate transporter-like" evidence="8">
    <location>
        <begin position="48"/>
        <end position="420"/>
    </location>
</feature>
<comment type="similarity">
    <text evidence="2">Belongs to the SLC13A/DASS transporter (TC 2.A.47) family. NADC subfamily.</text>
</comment>
<evidence type="ECO:0000256" key="6">
    <source>
        <dbReference type="ARBA" id="ARBA00023136"/>
    </source>
</evidence>
<evidence type="ECO:0000313" key="9">
    <source>
        <dbReference type="EMBL" id="MDK7188095.1"/>
    </source>
</evidence>
<evidence type="ECO:0000256" key="1">
    <source>
        <dbReference type="ARBA" id="ARBA00004141"/>
    </source>
</evidence>
<evidence type="ECO:0000313" key="10">
    <source>
        <dbReference type="Proteomes" id="UP001229251"/>
    </source>
</evidence>
<feature type="transmembrane region" description="Helical" evidence="7">
    <location>
        <begin position="296"/>
        <end position="313"/>
    </location>
</feature>
<feature type="transmembrane region" description="Helical" evidence="7">
    <location>
        <begin position="392"/>
        <end position="410"/>
    </location>
</feature>
<evidence type="ECO:0000259" key="8">
    <source>
        <dbReference type="Pfam" id="PF03600"/>
    </source>
</evidence>
<dbReference type="InterPro" id="IPR004680">
    <property type="entry name" value="Cit_transptr-like_dom"/>
</dbReference>
<keyword evidence="4 7" id="KW-0812">Transmembrane</keyword>
<reference evidence="9" key="1">
    <citation type="submission" date="2023-05" db="EMBL/GenBank/DDBJ databases">
        <title>Cataloging the Phylogenetic Diversity of Human Bladder Bacteria.</title>
        <authorList>
            <person name="Du J."/>
        </authorList>
    </citation>
    <scope>NUCLEOTIDE SEQUENCE</scope>
    <source>
        <strain evidence="9">UMB1231</strain>
    </source>
</reference>
<dbReference type="GO" id="GO:0022857">
    <property type="term" value="F:transmembrane transporter activity"/>
    <property type="evidence" value="ECO:0007669"/>
    <property type="project" value="TreeGrafter"/>
</dbReference>
<dbReference type="RefSeq" id="WP_016648402.1">
    <property type="nucleotide sequence ID" value="NZ_JASOOE010000025.1"/>
</dbReference>
<keyword evidence="6 7" id="KW-0472">Membrane</keyword>
<feature type="transmembrane region" description="Helical" evidence="7">
    <location>
        <begin position="212"/>
        <end position="237"/>
    </location>
</feature>
<gene>
    <name evidence="9" type="ORF">QP433_08945</name>
</gene>
<dbReference type="PANTHER" id="PTHR10283:SF82">
    <property type="entry name" value="SOLUTE CARRIER FAMILY 13 MEMBER 2"/>
    <property type="match status" value="1"/>
</dbReference>
<feature type="transmembrane region" description="Helical" evidence="7">
    <location>
        <begin position="456"/>
        <end position="479"/>
    </location>
</feature>
<feature type="transmembrane region" description="Helical" evidence="7">
    <location>
        <begin position="416"/>
        <end position="435"/>
    </location>
</feature>
<feature type="transmembrane region" description="Helical" evidence="7">
    <location>
        <begin position="10"/>
        <end position="27"/>
    </location>
</feature>
<feature type="transmembrane region" description="Helical" evidence="7">
    <location>
        <begin position="365"/>
        <end position="385"/>
    </location>
</feature>
<dbReference type="EMBL" id="JASOOE010000025">
    <property type="protein sequence ID" value="MDK7188095.1"/>
    <property type="molecule type" value="Genomic_DNA"/>
</dbReference>
<evidence type="ECO:0000256" key="5">
    <source>
        <dbReference type="ARBA" id="ARBA00022989"/>
    </source>
</evidence>
<evidence type="ECO:0000256" key="4">
    <source>
        <dbReference type="ARBA" id="ARBA00022692"/>
    </source>
</evidence>
<dbReference type="Pfam" id="PF03600">
    <property type="entry name" value="CitMHS"/>
    <property type="match status" value="1"/>
</dbReference>
<feature type="transmembrane region" description="Helical" evidence="7">
    <location>
        <begin position="81"/>
        <end position="103"/>
    </location>
</feature>
<sequence>MKKSTDKHKLYAIIGILIMLFFSVLPIPAGPITPIGMKVIGVFLGSVFLWSTGSMIWPSILAVALLGWFGYMPMGQILKNWMGNPTVVMIFFLLILVGAFQYQKGTQYIARFFLTRKVMEGRPYVFTFIVLLGVYLMATFVNPWAGVFLFLPVVQNVCQELGYQKTDDYTKIMTILVVMSALLGFPSAYFNGTILGLNANWEQVSSLAMPGGAYMASGMIIGLACLLAMVLVLRFVIKPDVELIKGFKVDQVTKNPLPPMNTKQKIVSLAIVIFIAAMLIPVIFPGNPVSQLLKANITGIAMTLVGILGAVMIEGEPVLDFPKVMAHNFSWQTYFMIASSLLIGGALTDESVGFTTLLQNLLTPIFSGMSPLVFTISIVIVAIIITNLMNSAVLVLILHPIIFTYAQVAGADVLPVVMLVTFSAIGFAAITPSASPYAATIFGQKEFVEPSDIYKYASIFVLVETLVALLVGIPVIQLFF</sequence>
<evidence type="ECO:0000256" key="3">
    <source>
        <dbReference type="ARBA" id="ARBA00022448"/>
    </source>
</evidence>
<name>A0AAJ1Q610_9LACT</name>
<feature type="transmembrane region" description="Helical" evidence="7">
    <location>
        <begin position="266"/>
        <end position="284"/>
    </location>
</feature>
<keyword evidence="5 7" id="KW-1133">Transmembrane helix</keyword>
<dbReference type="GO" id="GO:0005886">
    <property type="term" value="C:plasma membrane"/>
    <property type="evidence" value="ECO:0007669"/>
    <property type="project" value="TreeGrafter"/>
</dbReference>
<accession>A0AAJ1Q610</accession>
<feature type="transmembrane region" description="Helical" evidence="7">
    <location>
        <begin position="123"/>
        <end position="151"/>
    </location>
</feature>
<evidence type="ECO:0000256" key="2">
    <source>
        <dbReference type="ARBA" id="ARBA00006772"/>
    </source>
</evidence>